<dbReference type="PROSITE" id="PS51257">
    <property type="entry name" value="PROKAR_LIPOPROTEIN"/>
    <property type="match status" value="1"/>
</dbReference>
<keyword evidence="3" id="KW-1185">Reference proteome</keyword>
<feature type="region of interest" description="Disordered" evidence="1">
    <location>
        <begin position="26"/>
        <end position="59"/>
    </location>
</feature>
<accession>A0A254TJQ0</accession>
<comment type="caution">
    <text evidence="2">The sequence shown here is derived from an EMBL/GenBank/DDBJ whole genome shotgun (WGS) entry which is preliminary data.</text>
</comment>
<gene>
    <name evidence="2" type="ORF">AYR66_16450</name>
</gene>
<dbReference type="RefSeq" id="WP_088707686.1">
    <property type="nucleotide sequence ID" value="NZ_LSTO01000001.1"/>
</dbReference>
<dbReference type="Proteomes" id="UP000197535">
    <property type="component" value="Unassembled WGS sequence"/>
</dbReference>
<feature type="compositionally biased region" description="Gly residues" evidence="1">
    <location>
        <begin position="26"/>
        <end position="47"/>
    </location>
</feature>
<protein>
    <recommendedName>
        <fullName evidence="4">DUF4214 domain-containing protein</fullName>
    </recommendedName>
</protein>
<dbReference type="AlphaFoldDB" id="A0A254TJQ0"/>
<evidence type="ECO:0000313" key="3">
    <source>
        <dbReference type="Proteomes" id="UP000197535"/>
    </source>
</evidence>
<proteinExistence type="predicted"/>
<evidence type="ECO:0008006" key="4">
    <source>
        <dbReference type="Google" id="ProtNLM"/>
    </source>
</evidence>
<name>A0A254TJQ0_9BURK</name>
<reference evidence="2 3" key="1">
    <citation type="submission" date="2016-02" db="EMBL/GenBank/DDBJ databases">
        <authorList>
            <person name="Wen L."/>
            <person name="He K."/>
            <person name="Yang H."/>
        </authorList>
    </citation>
    <scope>NUCLEOTIDE SEQUENCE [LARGE SCALE GENOMIC DNA]</scope>
    <source>
        <strain evidence="2 3">TSA40</strain>
    </source>
</reference>
<organism evidence="2 3">
    <name type="scientific">Noviherbaspirillum denitrificans</name>
    <dbReference type="NCBI Taxonomy" id="1968433"/>
    <lineage>
        <taxon>Bacteria</taxon>
        <taxon>Pseudomonadati</taxon>
        <taxon>Pseudomonadota</taxon>
        <taxon>Betaproteobacteria</taxon>
        <taxon>Burkholderiales</taxon>
        <taxon>Oxalobacteraceae</taxon>
        <taxon>Noviherbaspirillum</taxon>
    </lineage>
</organism>
<evidence type="ECO:0000313" key="2">
    <source>
        <dbReference type="EMBL" id="OWW20823.1"/>
    </source>
</evidence>
<evidence type="ECO:0000256" key="1">
    <source>
        <dbReference type="SAM" id="MobiDB-lite"/>
    </source>
</evidence>
<dbReference type="EMBL" id="LSTO01000001">
    <property type="protein sequence ID" value="OWW20823.1"/>
    <property type="molecule type" value="Genomic_DNA"/>
</dbReference>
<sequence length="316" mass="31795">MKLNSIAAAAAIALLVAGCGGGVGGGGSSSGTNGGSTGGSSTGGSSSGGTSQPDPVTDGPITITPVVAGVATYSGARGFYRISRVGSDFQVAHTRLTDVSRVSGAQFIRFTDITVNLGVGDKAVALNPATLKSLIEVYMALLRRVPDADSISAAIDQLNGGQTLTQIADRLYAQAILEPALTGFNAGLLNSEFVIAVYKEVFGLTGATAPAAADIDSWSSRIDKGGMSRGALIVAMLSAARAGYPGLSSPEVIGLLDNRADAGDYVAVQQGISYNAADESVNRRTAIAAAVTSTDKTVAQSMLGFADTLNLKVAGK</sequence>